<feature type="domain" description="DUF305" evidence="2">
    <location>
        <begin position="100"/>
        <end position="243"/>
    </location>
</feature>
<name>A0A8J3W796_9ACTN</name>
<dbReference type="AlphaFoldDB" id="A0A8J3W796"/>
<dbReference type="EMBL" id="BOOH01000040">
    <property type="protein sequence ID" value="GIH78575.1"/>
    <property type="molecule type" value="Genomic_DNA"/>
</dbReference>
<accession>A0A8J3W796</accession>
<dbReference type="PANTHER" id="PTHR36933:SF1">
    <property type="entry name" value="SLL0788 PROTEIN"/>
    <property type="match status" value="1"/>
</dbReference>
<evidence type="ECO:0000259" key="2">
    <source>
        <dbReference type="Pfam" id="PF03713"/>
    </source>
</evidence>
<feature type="compositionally biased region" description="Basic and acidic residues" evidence="1">
    <location>
        <begin position="9"/>
        <end position="22"/>
    </location>
</feature>
<dbReference type="Proteomes" id="UP000616724">
    <property type="component" value="Unassembled WGS sequence"/>
</dbReference>
<protein>
    <recommendedName>
        <fullName evidence="2">DUF305 domain-containing protein</fullName>
    </recommendedName>
</protein>
<dbReference type="InterPro" id="IPR012347">
    <property type="entry name" value="Ferritin-like"/>
</dbReference>
<organism evidence="3 4">
    <name type="scientific">Planobispora longispora</name>
    <dbReference type="NCBI Taxonomy" id="28887"/>
    <lineage>
        <taxon>Bacteria</taxon>
        <taxon>Bacillati</taxon>
        <taxon>Actinomycetota</taxon>
        <taxon>Actinomycetes</taxon>
        <taxon>Streptosporangiales</taxon>
        <taxon>Streptosporangiaceae</taxon>
        <taxon>Planobispora</taxon>
    </lineage>
</organism>
<sequence length="246" mass="26118">MSRSGGRLPVRERFPSREHGSRAGENLASPARPGPSPAVRAVVHEESPMKRTVLAALSALALSAGAALTGCGASGGEWARGVMADRASEAGPARGFNTADVMFLQMMVPHNGQGVELARLARERAAREEVRILAAAVVTAQEAETATMAGWLRGWDQPATAPADEHAAHGGMPETSEREIAEVTGAAPADFETRFLDTLIAHQDDAVQLARAEAAAGLHPEVRRLAERIDLSRTAQIEQMLRLRGR</sequence>
<dbReference type="InterPro" id="IPR005183">
    <property type="entry name" value="DUF305_CopM-like"/>
</dbReference>
<gene>
    <name evidence="3" type="ORF">Plo01_50040</name>
</gene>
<evidence type="ECO:0000313" key="3">
    <source>
        <dbReference type="EMBL" id="GIH78575.1"/>
    </source>
</evidence>
<comment type="caution">
    <text evidence="3">The sequence shown here is derived from an EMBL/GenBank/DDBJ whole genome shotgun (WGS) entry which is preliminary data.</text>
</comment>
<dbReference type="PANTHER" id="PTHR36933">
    <property type="entry name" value="SLL0788 PROTEIN"/>
    <property type="match status" value="1"/>
</dbReference>
<proteinExistence type="predicted"/>
<dbReference type="Gene3D" id="1.20.1260.10">
    <property type="match status" value="1"/>
</dbReference>
<evidence type="ECO:0000313" key="4">
    <source>
        <dbReference type="Proteomes" id="UP000616724"/>
    </source>
</evidence>
<reference evidence="3 4" key="1">
    <citation type="submission" date="2021-01" db="EMBL/GenBank/DDBJ databases">
        <title>Whole genome shotgun sequence of Planobispora longispora NBRC 13918.</title>
        <authorList>
            <person name="Komaki H."/>
            <person name="Tamura T."/>
        </authorList>
    </citation>
    <scope>NUCLEOTIDE SEQUENCE [LARGE SCALE GENOMIC DNA]</scope>
    <source>
        <strain evidence="3 4">NBRC 13918</strain>
    </source>
</reference>
<keyword evidence="4" id="KW-1185">Reference proteome</keyword>
<evidence type="ECO:0000256" key="1">
    <source>
        <dbReference type="SAM" id="MobiDB-lite"/>
    </source>
</evidence>
<feature type="region of interest" description="Disordered" evidence="1">
    <location>
        <begin position="157"/>
        <end position="176"/>
    </location>
</feature>
<dbReference type="Pfam" id="PF03713">
    <property type="entry name" value="DUF305"/>
    <property type="match status" value="1"/>
</dbReference>
<feature type="region of interest" description="Disordered" evidence="1">
    <location>
        <begin position="1"/>
        <end position="38"/>
    </location>
</feature>